<evidence type="ECO:0000313" key="2">
    <source>
        <dbReference type="Proteomes" id="UP000033870"/>
    </source>
</evidence>
<evidence type="ECO:0008006" key="3">
    <source>
        <dbReference type="Google" id="ProtNLM"/>
    </source>
</evidence>
<accession>A0A0G1YFB1</accession>
<dbReference type="Proteomes" id="UP000033870">
    <property type="component" value="Unassembled WGS sequence"/>
</dbReference>
<protein>
    <recommendedName>
        <fullName evidence="3">HD domain-containing protein</fullName>
    </recommendedName>
</protein>
<dbReference type="Pfam" id="PF13875">
    <property type="entry name" value="DUF4202"/>
    <property type="match status" value="1"/>
</dbReference>
<gene>
    <name evidence="1" type="ORF">UY92_C0010G0029</name>
</gene>
<dbReference type="EMBL" id="LCRX01000010">
    <property type="protein sequence ID" value="KKW42113.1"/>
    <property type="molecule type" value="Genomic_DNA"/>
</dbReference>
<proteinExistence type="predicted"/>
<dbReference type="SUPFAM" id="SSF109604">
    <property type="entry name" value="HD-domain/PDEase-like"/>
    <property type="match status" value="1"/>
</dbReference>
<evidence type="ECO:0000313" key="1">
    <source>
        <dbReference type="EMBL" id="KKW42113.1"/>
    </source>
</evidence>
<sequence length="224" mass="25258">MSGLLSGDQNKIETILNYVDRRHGPTAASWVRALAAATRKFTAGDSAGRRVLPQEYSHAVTTLEWLLRIEPGASLELMLAAFGHDIERYDPEAQRVEIGDFPDYQSFKLEHQKRCGEVLCRRLISLGINETVSRAAANIAAGHEFGLDTNSRLVMQADSLSFFANNWPEYYRQKGIIRSKEKARFMFDRLSARNKKIVRRICRTRMKCAEADAPAYGALADSLF</sequence>
<name>A0A0G1YFB1_9BACT</name>
<dbReference type="InterPro" id="IPR025255">
    <property type="entry name" value="DUF4202"/>
</dbReference>
<organism evidence="1 2">
    <name type="scientific">Candidatus Magasanikbacteria bacterium GW2011_GWA2_56_11</name>
    <dbReference type="NCBI Taxonomy" id="1619044"/>
    <lineage>
        <taxon>Bacteria</taxon>
        <taxon>Candidatus Magasanikiibacteriota</taxon>
    </lineage>
</organism>
<dbReference type="STRING" id="1619044.UY92_C0010G0029"/>
<reference evidence="1 2" key="1">
    <citation type="journal article" date="2015" name="Nature">
        <title>rRNA introns, odd ribosomes, and small enigmatic genomes across a large radiation of phyla.</title>
        <authorList>
            <person name="Brown C.T."/>
            <person name="Hug L.A."/>
            <person name="Thomas B.C."/>
            <person name="Sharon I."/>
            <person name="Castelle C.J."/>
            <person name="Singh A."/>
            <person name="Wilkins M.J."/>
            <person name="Williams K.H."/>
            <person name="Banfield J.F."/>
        </authorList>
    </citation>
    <scope>NUCLEOTIDE SEQUENCE [LARGE SCALE GENOMIC DNA]</scope>
</reference>
<comment type="caution">
    <text evidence="1">The sequence shown here is derived from an EMBL/GenBank/DDBJ whole genome shotgun (WGS) entry which is preliminary data.</text>
</comment>
<dbReference type="AlphaFoldDB" id="A0A0G1YFB1"/>